<evidence type="ECO:0000313" key="3">
    <source>
        <dbReference type="EMBL" id="KJF17634.1"/>
    </source>
</evidence>
<protein>
    <submittedName>
        <fullName evidence="3">ATP-dependent Clp protease ATP-binding subunit ClpC1</fullName>
    </submittedName>
</protein>
<dbReference type="GO" id="GO:0005524">
    <property type="term" value="F:ATP binding"/>
    <property type="evidence" value="ECO:0007669"/>
    <property type="project" value="UniProtKB-KW"/>
</dbReference>
<keyword evidence="3" id="KW-0378">Hydrolase</keyword>
<dbReference type="SUPFAM" id="SSF81923">
    <property type="entry name" value="Double Clp-N motif"/>
    <property type="match status" value="2"/>
</dbReference>
<dbReference type="EMBL" id="JXYS01000034">
    <property type="protein sequence ID" value="KJF17634.1"/>
    <property type="molecule type" value="Genomic_DNA"/>
</dbReference>
<evidence type="ECO:0000313" key="4">
    <source>
        <dbReference type="Proteomes" id="UP000032360"/>
    </source>
</evidence>
<keyword evidence="3" id="KW-0067">ATP-binding</keyword>
<name>A0A0D8HIE7_9ACTN</name>
<dbReference type="GO" id="GO:0008233">
    <property type="term" value="F:peptidase activity"/>
    <property type="evidence" value="ECO:0007669"/>
    <property type="project" value="UniProtKB-KW"/>
</dbReference>
<dbReference type="PROSITE" id="PS51903">
    <property type="entry name" value="CLP_R"/>
    <property type="match status" value="1"/>
</dbReference>
<keyword evidence="3" id="KW-0645">Protease</keyword>
<dbReference type="RefSeq" id="WP_052605262.1">
    <property type="nucleotide sequence ID" value="NZ_JXYS01000034.1"/>
</dbReference>
<dbReference type="STRING" id="1280514.AXFE_15340"/>
<comment type="caution">
    <text evidence="3">The sequence shown here is derived from an EMBL/GenBank/DDBJ whole genome shotgun (WGS) entry which is preliminary data.</text>
</comment>
<dbReference type="GO" id="GO:0006508">
    <property type="term" value="P:proteolysis"/>
    <property type="evidence" value="ECO:0007669"/>
    <property type="project" value="UniProtKB-KW"/>
</dbReference>
<accession>A0A0D8HIE7</accession>
<dbReference type="AlphaFoldDB" id="A0A0D8HIE7"/>
<sequence>MSIFAESSKAVFFQAQDLAIELGSRYLSVGHLLYGCAEVRDETAGGPLRECGITAVAIRRILPRTAEQPAEQADPEVLSSIGIDYGGVRAAGDGTFGAGALESAPDRRVSITRTCPPTFTPNAKRTLELSLRTAQELHHHHILPGHLLLGLLRLDDELVSNIIEQSCTTVAALSAAVLTSLAVVV</sequence>
<keyword evidence="3" id="KW-0547">Nucleotide-binding</keyword>
<feature type="domain" description="Clp R" evidence="2">
    <location>
        <begin position="116"/>
        <end position="185"/>
    </location>
</feature>
<organism evidence="3 4">
    <name type="scientific">Acidithrix ferrooxidans</name>
    <dbReference type="NCBI Taxonomy" id="1280514"/>
    <lineage>
        <taxon>Bacteria</taxon>
        <taxon>Bacillati</taxon>
        <taxon>Actinomycetota</taxon>
        <taxon>Acidimicrobiia</taxon>
        <taxon>Acidimicrobiales</taxon>
        <taxon>Acidimicrobiaceae</taxon>
        <taxon>Acidithrix</taxon>
    </lineage>
</organism>
<dbReference type="Gene3D" id="1.10.1780.10">
    <property type="entry name" value="Clp, N-terminal domain"/>
    <property type="match status" value="2"/>
</dbReference>
<proteinExistence type="predicted"/>
<dbReference type="Proteomes" id="UP000032360">
    <property type="component" value="Unassembled WGS sequence"/>
</dbReference>
<keyword evidence="1" id="KW-0677">Repeat</keyword>
<dbReference type="InterPro" id="IPR036628">
    <property type="entry name" value="Clp_N_dom_sf"/>
</dbReference>
<reference evidence="3 4" key="1">
    <citation type="submission" date="2015-01" db="EMBL/GenBank/DDBJ databases">
        <title>Draft genome of the acidophilic iron oxidizer Acidithrix ferrooxidans strain Py-F3.</title>
        <authorList>
            <person name="Poehlein A."/>
            <person name="Eisen S."/>
            <person name="Schloemann M."/>
            <person name="Johnson B.D."/>
            <person name="Daniel R."/>
            <person name="Muehling M."/>
        </authorList>
    </citation>
    <scope>NUCLEOTIDE SEQUENCE [LARGE SCALE GENOMIC DNA]</scope>
    <source>
        <strain evidence="3 4">Py-F3</strain>
    </source>
</reference>
<evidence type="ECO:0000256" key="1">
    <source>
        <dbReference type="PROSITE-ProRule" id="PRU01251"/>
    </source>
</evidence>
<evidence type="ECO:0000259" key="2">
    <source>
        <dbReference type="PROSITE" id="PS51903"/>
    </source>
</evidence>
<gene>
    <name evidence="3" type="primary">clpC13</name>
    <name evidence="3" type="ORF">AXFE_15340</name>
</gene>
<dbReference type="Pfam" id="PF02861">
    <property type="entry name" value="Clp_N"/>
    <property type="match status" value="1"/>
</dbReference>
<keyword evidence="4" id="KW-1185">Reference proteome</keyword>
<dbReference type="InterPro" id="IPR004176">
    <property type="entry name" value="Clp_R_N"/>
</dbReference>